<proteinExistence type="predicted"/>
<accession>L1MFX7</accession>
<dbReference type="RefSeq" id="WP_006063596.1">
    <property type="nucleotide sequence ID" value="NZ_KB290831.1"/>
</dbReference>
<keyword evidence="1" id="KW-0812">Transmembrane</keyword>
<dbReference type="Proteomes" id="UP000010445">
    <property type="component" value="Unassembled WGS sequence"/>
</dbReference>
<dbReference type="HOGENOM" id="CLU_2034124_0_0_11"/>
<evidence type="ECO:0000256" key="1">
    <source>
        <dbReference type="SAM" id="Phobius"/>
    </source>
</evidence>
<dbReference type="AlphaFoldDB" id="L1MFX7"/>
<gene>
    <name evidence="2" type="ORF">HMPREF9997_01367</name>
</gene>
<organism evidence="2 3">
    <name type="scientific">Corynebacterium durum F0235</name>
    <dbReference type="NCBI Taxonomy" id="1035195"/>
    <lineage>
        <taxon>Bacteria</taxon>
        <taxon>Bacillati</taxon>
        <taxon>Actinomycetota</taxon>
        <taxon>Actinomycetes</taxon>
        <taxon>Mycobacteriales</taxon>
        <taxon>Corynebacteriaceae</taxon>
        <taxon>Corynebacterium</taxon>
    </lineage>
</organism>
<keyword evidence="1" id="KW-1133">Transmembrane helix</keyword>
<keyword evidence="3" id="KW-1185">Reference proteome</keyword>
<evidence type="ECO:0000313" key="2">
    <source>
        <dbReference type="EMBL" id="EKX90152.1"/>
    </source>
</evidence>
<dbReference type="PATRIC" id="fig|1035195.3.peg.1225"/>
<reference evidence="2 3" key="1">
    <citation type="submission" date="2012-05" db="EMBL/GenBank/DDBJ databases">
        <authorList>
            <person name="Weinstock G."/>
            <person name="Sodergren E."/>
            <person name="Lobos E.A."/>
            <person name="Fulton L."/>
            <person name="Fulton R."/>
            <person name="Courtney L."/>
            <person name="Fronick C."/>
            <person name="O'Laughlin M."/>
            <person name="Godfrey J."/>
            <person name="Wilson R.M."/>
            <person name="Miner T."/>
            <person name="Farmer C."/>
            <person name="Delehaunty K."/>
            <person name="Cordes M."/>
            <person name="Minx P."/>
            <person name="Tomlinson C."/>
            <person name="Chen J."/>
            <person name="Wollam A."/>
            <person name="Pepin K.H."/>
            <person name="Bhonagiri V."/>
            <person name="Zhang X."/>
            <person name="Suruliraj S."/>
            <person name="Warren W."/>
            <person name="Mitreva M."/>
            <person name="Mardis E.R."/>
            <person name="Wilson R.K."/>
        </authorList>
    </citation>
    <scope>NUCLEOTIDE SEQUENCE [LARGE SCALE GENOMIC DNA]</scope>
    <source>
        <strain evidence="2 3">F0235</strain>
    </source>
</reference>
<protein>
    <submittedName>
        <fullName evidence="2">Uncharacterized protein</fullName>
    </submittedName>
</protein>
<comment type="caution">
    <text evidence="2">The sequence shown here is derived from an EMBL/GenBank/DDBJ whole genome shotgun (WGS) entry which is preliminary data.</text>
</comment>
<keyword evidence="1" id="KW-0472">Membrane</keyword>
<sequence length="121" mass="13340">MTLTFDALYAADILDFSHPEVFGEHGNGMGSYDDYMQRPVPHVRIDSVHIRMEERELFDVYGTEMQDNTGGSRVWATVRTVAVGGLAGLIFVAGVWFASSKEDTVSDSAITDAKIAVRSHQ</sequence>
<feature type="transmembrane region" description="Helical" evidence="1">
    <location>
        <begin position="74"/>
        <end position="98"/>
    </location>
</feature>
<dbReference type="EMBL" id="AMEM01000018">
    <property type="protein sequence ID" value="EKX90152.1"/>
    <property type="molecule type" value="Genomic_DNA"/>
</dbReference>
<name>L1MFX7_9CORY</name>
<evidence type="ECO:0000313" key="3">
    <source>
        <dbReference type="Proteomes" id="UP000010445"/>
    </source>
</evidence>